<sequence length="150" mass="17209">MSTTVKLLEIEDTTTDSQYGMGLRNTAHAFVEALKVFDDAKRADRKDWKLKAEHKGDKCFNKHFPIGKVYYLKKTYNIDMETLFQHHWNENGTSRMVPSKLPQAWCSKGLRQKRGGELDGDDAIEVDHCQLQSDCSEVSERRTSGLDRSP</sequence>
<accession>A0ABR1BSL5</accession>
<proteinExistence type="predicted"/>
<evidence type="ECO:0000313" key="2">
    <source>
        <dbReference type="Proteomes" id="UP001303046"/>
    </source>
</evidence>
<protein>
    <submittedName>
        <fullName evidence="1">Uncharacterized protein</fullName>
    </submittedName>
</protein>
<dbReference type="Proteomes" id="UP001303046">
    <property type="component" value="Unassembled WGS sequence"/>
</dbReference>
<dbReference type="EMBL" id="JAVFWL010000001">
    <property type="protein sequence ID" value="KAK6729384.1"/>
    <property type="molecule type" value="Genomic_DNA"/>
</dbReference>
<organism evidence="1 2">
    <name type="scientific">Necator americanus</name>
    <name type="common">Human hookworm</name>
    <dbReference type="NCBI Taxonomy" id="51031"/>
    <lineage>
        <taxon>Eukaryota</taxon>
        <taxon>Metazoa</taxon>
        <taxon>Ecdysozoa</taxon>
        <taxon>Nematoda</taxon>
        <taxon>Chromadorea</taxon>
        <taxon>Rhabditida</taxon>
        <taxon>Rhabditina</taxon>
        <taxon>Rhabditomorpha</taxon>
        <taxon>Strongyloidea</taxon>
        <taxon>Ancylostomatidae</taxon>
        <taxon>Bunostominae</taxon>
        <taxon>Necator</taxon>
    </lineage>
</organism>
<reference evidence="1 2" key="1">
    <citation type="submission" date="2023-08" db="EMBL/GenBank/DDBJ databases">
        <title>A Necator americanus chromosomal reference genome.</title>
        <authorList>
            <person name="Ilik V."/>
            <person name="Petrzelkova K.J."/>
            <person name="Pardy F."/>
            <person name="Fuh T."/>
            <person name="Niatou-Singa F.S."/>
            <person name="Gouil Q."/>
            <person name="Baker L."/>
            <person name="Ritchie M.E."/>
            <person name="Jex A.R."/>
            <person name="Gazzola D."/>
            <person name="Li H."/>
            <person name="Toshio Fujiwara R."/>
            <person name="Zhan B."/>
            <person name="Aroian R.V."/>
            <person name="Pafco B."/>
            <person name="Schwarz E.M."/>
        </authorList>
    </citation>
    <scope>NUCLEOTIDE SEQUENCE [LARGE SCALE GENOMIC DNA]</scope>
    <source>
        <strain evidence="1 2">Aroian</strain>
        <tissue evidence="1">Whole animal</tissue>
    </source>
</reference>
<keyword evidence="2" id="KW-1185">Reference proteome</keyword>
<comment type="caution">
    <text evidence="1">The sequence shown here is derived from an EMBL/GenBank/DDBJ whole genome shotgun (WGS) entry which is preliminary data.</text>
</comment>
<gene>
    <name evidence="1" type="primary">Necator_chrI.g2567</name>
    <name evidence="1" type="ORF">RB195_006439</name>
</gene>
<name>A0ABR1BSL5_NECAM</name>
<evidence type="ECO:0000313" key="1">
    <source>
        <dbReference type="EMBL" id="KAK6729384.1"/>
    </source>
</evidence>